<evidence type="ECO:0000256" key="2">
    <source>
        <dbReference type="ARBA" id="ARBA00007330"/>
    </source>
</evidence>
<evidence type="ECO:0000259" key="7">
    <source>
        <dbReference type="Pfam" id="PF16901"/>
    </source>
</evidence>
<keyword evidence="5" id="KW-0560">Oxidoreductase</keyword>
<gene>
    <name evidence="8" type="ORF">G6L72_16980</name>
    <name evidence="9" type="ORF">G6M88_17425</name>
</gene>
<dbReference type="GO" id="GO:0004368">
    <property type="term" value="F:glycerol-3-phosphate dehydrogenase (quinone) activity"/>
    <property type="evidence" value="ECO:0007669"/>
    <property type="project" value="InterPro"/>
</dbReference>
<proteinExistence type="inferred from homology"/>
<reference evidence="8 11" key="1">
    <citation type="journal article" date="2020" name="Science">
        <title>Unexpected conservation and global transmission of agrobacterial virulence plasmids.</title>
        <authorList>
            <person name="Weisberg A.J."/>
            <person name="Davis E.W. 2nd"/>
            <person name="Tabima J."/>
            <person name="Belcher M.S."/>
            <person name="Miller M."/>
            <person name="Kuo C.H."/>
            <person name="Loper J.E."/>
            <person name="Grunwald N.J."/>
            <person name="Putnam M.L."/>
            <person name="Chang J.H."/>
        </authorList>
    </citation>
    <scope>NUCLEOTIDE SEQUENCE [LARGE SCALE GENOMIC DNA]</scope>
    <source>
        <strain evidence="8 11">A19/93</strain>
    </source>
</reference>
<keyword evidence="3" id="KW-0285">Flavoprotein</keyword>
<comment type="cofactor">
    <cofactor evidence="1">
        <name>FAD</name>
        <dbReference type="ChEBI" id="CHEBI:57692"/>
    </cofactor>
</comment>
<feature type="domain" description="Alpha-glycerophosphate oxidase C-terminal" evidence="7">
    <location>
        <begin position="418"/>
        <end position="542"/>
    </location>
</feature>
<dbReference type="PANTHER" id="PTHR11985">
    <property type="entry name" value="GLYCEROL-3-PHOSPHATE DEHYDROGENASE"/>
    <property type="match status" value="1"/>
</dbReference>
<evidence type="ECO:0000256" key="1">
    <source>
        <dbReference type="ARBA" id="ARBA00001974"/>
    </source>
</evidence>
<protein>
    <submittedName>
        <fullName evidence="9">Glycerol-3-phosphate dehydrogenase/oxidase</fullName>
    </submittedName>
</protein>
<evidence type="ECO:0000313" key="9">
    <source>
        <dbReference type="EMBL" id="QTG02214.1"/>
    </source>
</evidence>
<dbReference type="InterPro" id="IPR036188">
    <property type="entry name" value="FAD/NAD-bd_sf"/>
</dbReference>
<keyword evidence="4" id="KW-0274">FAD</keyword>
<dbReference type="InterPro" id="IPR031656">
    <property type="entry name" value="DAO_C"/>
</dbReference>
<organism evidence="9 10">
    <name type="scientific">Agrobacterium rubi</name>
    <dbReference type="NCBI Taxonomy" id="28099"/>
    <lineage>
        <taxon>Bacteria</taxon>
        <taxon>Pseudomonadati</taxon>
        <taxon>Pseudomonadota</taxon>
        <taxon>Alphaproteobacteria</taxon>
        <taxon>Hyphomicrobiales</taxon>
        <taxon>Rhizobiaceae</taxon>
        <taxon>Rhizobium/Agrobacterium group</taxon>
        <taxon>Agrobacterium</taxon>
    </lineage>
</organism>
<dbReference type="Gene3D" id="1.10.8.870">
    <property type="entry name" value="Alpha-glycerophosphate oxidase, cap domain"/>
    <property type="match status" value="1"/>
</dbReference>
<name>A0AAE7UR14_9HYPH</name>
<evidence type="ECO:0000313" key="8">
    <source>
        <dbReference type="EMBL" id="NTF38399.1"/>
    </source>
</evidence>
<dbReference type="Gene3D" id="3.30.9.10">
    <property type="entry name" value="D-Amino Acid Oxidase, subunit A, domain 2"/>
    <property type="match status" value="1"/>
</dbReference>
<evidence type="ECO:0000313" key="10">
    <source>
        <dbReference type="Proteomes" id="UP000663912"/>
    </source>
</evidence>
<dbReference type="Gene3D" id="3.50.50.60">
    <property type="entry name" value="FAD/NAD(P)-binding domain"/>
    <property type="match status" value="1"/>
</dbReference>
<dbReference type="GO" id="GO:0046168">
    <property type="term" value="P:glycerol-3-phosphate catabolic process"/>
    <property type="evidence" value="ECO:0007669"/>
    <property type="project" value="TreeGrafter"/>
</dbReference>
<dbReference type="Pfam" id="PF01266">
    <property type="entry name" value="DAO"/>
    <property type="match status" value="1"/>
</dbReference>
<dbReference type="InterPro" id="IPR038299">
    <property type="entry name" value="DAO_C_sf"/>
</dbReference>
<feature type="domain" description="FAD dependent oxidoreductase" evidence="6">
    <location>
        <begin position="18"/>
        <end position="359"/>
    </location>
</feature>
<evidence type="ECO:0000313" key="11">
    <source>
        <dbReference type="Proteomes" id="UP000822331"/>
    </source>
</evidence>
<evidence type="ECO:0000256" key="5">
    <source>
        <dbReference type="ARBA" id="ARBA00023002"/>
    </source>
</evidence>
<dbReference type="InterPro" id="IPR006076">
    <property type="entry name" value="FAD-dep_OxRdtase"/>
</dbReference>
<dbReference type="PANTHER" id="PTHR11985:SF15">
    <property type="entry name" value="GLYCEROL-3-PHOSPHATE DEHYDROGENASE, MITOCHONDRIAL"/>
    <property type="match status" value="1"/>
</dbReference>
<dbReference type="InterPro" id="IPR000447">
    <property type="entry name" value="G3P_DH_FAD-dep"/>
</dbReference>
<dbReference type="SUPFAM" id="SSF51905">
    <property type="entry name" value="FAD/NAD(P)-binding domain"/>
    <property type="match status" value="1"/>
</dbReference>
<dbReference type="Pfam" id="PF16901">
    <property type="entry name" value="DAO_C"/>
    <property type="match status" value="1"/>
</dbReference>
<dbReference type="EMBL" id="JAAMCP010000010">
    <property type="protein sequence ID" value="NTF38399.1"/>
    <property type="molecule type" value="Genomic_DNA"/>
</dbReference>
<dbReference type="Proteomes" id="UP000822331">
    <property type="component" value="Unassembled WGS sequence"/>
</dbReference>
<keyword evidence="11" id="KW-1185">Reference proteome</keyword>
<evidence type="ECO:0000256" key="3">
    <source>
        <dbReference type="ARBA" id="ARBA00022630"/>
    </source>
</evidence>
<evidence type="ECO:0000259" key="6">
    <source>
        <dbReference type="Pfam" id="PF01266"/>
    </source>
</evidence>
<dbReference type="EMBL" id="CP049207">
    <property type="protein sequence ID" value="QTG02214.1"/>
    <property type="molecule type" value="Genomic_DNA"/>
</dbReference>
<evidence type="ECO:0000256" key="4">
    <source>
        <dbReference type="ARBA" id="ARBA00022827"/>
    </source>
</evidence>
<sequence>MTSDLDTRFEILQETDIDVLIIGAGINGAGLFRDLSVQGVNCAIVDKADFGSGTSAAPSRLIHGGLKYLETGEFGLVAQSTLERNLLLKNAPHCVEPLPTFIPVFSWTRGIWAAVRTLFGSKTAPRSRGAILVKVGLGLYDFFGSRDRMMPRHRLILKGKARREMPHVTPDIVAGGIYYDAKVSRPERLVYELVRDGLDANGKSLAANFARLMESRDGRLTYRRADNREFTIAPKLVVNAAGPWIDHINAALGSPSKLIGGTKGSHILLDHPELVKSLNGHMIYFEADDGRICLVYSYLGLALVGSTDIPADNPDNVRCDEEETDYFLDSVRALLPTLTFDRRQVVYSYSGIRPLPASDATAPGLISRDHSAPVKEPEVGRPFPIISLVGGKWTTFRGFAEEVADTVLSRLASQRRQSTRYLAIGGGKDFPTSGQARLAWATDVANRNAVTMERAEELLCRYGTTAASILSASLASSDDQRLPGAPDYSAREIDWIARNEMVVHLSDIVMRRTTLAIEGRLTLEGLKEIAAIAGAALSWDAGRIQAEIDDVLKLLERFHSQKVSHEGARLKG</sequence>
<dbReference type="Proteomes" id="UP000663912">
    <property type="component" value="Chromosome 2"/>
</dbReference>
<dbReference type="PRINTS" id="PR01001">
    <property type="entry name" value="FADG3PDH"/>
</dbReference>
<comment type="similarity">
    <text evidence="2">Belongs to the FAD-dependent glycerol-3-phosphate dehydrogenase family.</text>
</comment>
<accession>A0AAE7UR14</accession>
<dbReference type="KEGG" id="arui:G6M88_17425"/>
<reference evidence="9" key="2">
    <citation type="submission" date="2020-02" db="EMBL/GenBank/DDBJ databases">
        <title>Unexpected conservation and global transmission of agrobacterial virulence plasmids.</title>
        <authorList>
            <person name="Weisberg A.J."/>
            <person name="Davis E.W. II"/>
            <person name="Tabima J.R."/>
            <person name="Belcher M.S."/>
            <person name="Miller M."/>
            <person name="Kuo C.-H."/>
            <person name="Loper J.E."/>
            <person name="Grunwald N.J."/>
            <person name="Putnam M.L."/>
            <person name="Chang J.H."/>
        </authorList>
    </citation>
    <scope>NUCLEOTIDE SEQUENCE</scope>
    <source>
        <strain evidence="9">W2/73</strain>
    </source>
</reference>
<dbReference type="AlphaFoldDB" id="A0AAE7UR14"/>
<dbReference type="RefSeq" id="WP_065700288.1">
    <property type="nucleotide sequence ID" value="NZ_CP049207.1"/>
</dbReference>